<keyword evidence="4" id="KW-1278">Translocase</keyword>
<sequence length="143" mass="15847">MMLSECLKRGGPTRLLFHATGISGRVSGIRSSHSTINGTTGDAVDADQSEHALRRYPSGEERCIACRLWEAICPAQAITTEAETRPDGTRQACPVDAIVEGPNCEFSTRTHKELLNNKEKLLFNGDRWEPKLAANLQAEYLYR</sequence>
<evidence type="ECO:0000259" key="7">
    <source>
        <dbReference type="PROSITE" id="PS51379"/>
    </source>
</evidence>
<evidence type="ECO:0000256" key="4">
    <source>
        <dbReference type="ARBA" id="ARBA00022967"/>
    </source>
</evidence>
<reference evidence="8" key="1">
    <citation type="submission" date="2021-06" db="EMBL/GenBank/DDBJ databases">
        <title>Parelaphostrongylus tenuis whole genome reference sequence.</title>
        <authorList>
            <person name="Garwood T.J."/>
            <person name="Larsen P.A."/>
            <person name="Fountain-Jones N.M."/>
            <person name="Garbe J.R."/>
            <person name="Macchietto M.G."/>
            <person name="Kania S.A."/>
            <person name="Gerhold R.W."/>
            <person name="Richards J.E."/>
            <person name="Wolf T.M."/>
        </authorList>
    </citation>
    <scope>NUCLEOTIDE SEQUENCE</scope>
    <source>
        <strain evidence="8">MNPRO001-30</strain>
        <tissue evidence="8">Meninges</tissue>
    </source>
</reference>
<dbReference type="InterPro" id="IPR010226">
    <property type="entry name" value="NADH_quinone_OxRdtase_chainI"/>
</dbReference>
<dbReference type="PANTHER" id="PTHR10849">
    <property type="entry name" value="NADH DEHYDROGENASE UBIQUINONE IRON-SULFUR PROTEIN 8, MITOCHONDRIAL"/>
    <property type="match status" value="1"/>
</dbReference>
<name>A0AAD5MVS8_PARTN</name>
<dbReference type="SUPFAM" id="SSF54862">
    <property type="entry name" value="4Fe-4S ferredoxins"/>
    <property type="match status" value="1"/>
</dbReference>
<evidence type="ECO:0000256" key="3">
    <source>
        <dbReference type="ARBA" id="ARBA00022723"/>
    </source>
</evidence>
<dbReference type="PROSITE" id="PS51379">
    <property type="entry name" value="4FE4S_FER_2"/>
    <property type="match status" value="1"/>
</dbReference>
<dbReference type="AlphaFoldDB" id="A0AAD5MVS8"/>
<comment type="similarity">
    <text evidence="2">Belongs to the complex I 23 kDa subunit family.</text>
</comment>
<comment type="caution">
    <text evidence="8">The sequence shown here is derived from an EMBL/GenBank/DDBJ whole genome shotgun (WGS) entry which is preliminary data.</text>
</comment>
<evidence type="ECO:0000256" key="1">
    <source>
        <dbReference type="ARBA" id="ARBA00001966"/>
    </source>
</evidence>
<evidence type="ECO:0000313" key="9">
    <source>
        <dbReference type="Proteomes" id="UP001196413"/>
    </source>
</evidence>
<gene>
    <name evidence="8" type="ORF">KIN20_025724</name>
</gene>
<comment type="cofactor">
    <cofactor evidence="1">
        <name>[4Fe-4S] cluster</name>
        <dbReference type="ChEBI" id="CHEBI:49883"/>
    </cofactor>
</comment>
<keyword evidence="6" id="KW-0411">Iron-sulfur</keyword>
<dbReference type="EMBL" id="JAHQIW010005268">
    <property type="protein sequence ID" value="KAJ1365430.1"/>
    <property type="molecule type" value="Genomic_DNA"/>
</dbReference>
<dbReference type="GO" id="GO:0005739">
    <property type="term" value="C:mitochondrion"/>
    <property type="evidence" value="ECO:0007669"/>
    <property type="project" value="GOC"/>
</dbReference>
<feature type="domain" description="4Fe-4S ferredoxin-type" evidence="7">
    <location>
        <begin position="54"/>
        <end position="83"/>
    </location>
</feature>
<dbReference type="PANTHER" id="PTHR10849:SF20">
    <property type="entry name" value="NADH DEHYDROGENASE [UBIQUINONE] IRON-SULFUR PROTEIN 8, MITOCHONDRIAL"/>
    <property type="match status" value="1"/>
</dbReference>
<dbReference type="GO" id="GO:0046872">
    <property type="term" value="F:metal ion binding"/>
    <property type="evidence" value="ECO:0007669"/>
    <property type="project" value="UniProtKB-KW"/>
</dbReference>
<dbReference type="GO" id="GO:0003954">
    <property type="term" value="F:NADH dehydrogenase activity"/>
    <property type="evidence" value="ECO:0007669"/>
    <property type="project" value="TreeGrafter"/>
</dbReference>
<proteinExistence type="inferred from homology"/>
<accession>A0AAD5MVS8</accession>
<keyword evidence="9" id="KW-1185">Reference proteome</keyword>
<organism evidence="8 9">
    <name type="scientific">Parelaphostrongylus tenuis</name>
    <name type="common">Meningeal worm</name>
    <dbReference type="NCBI Taxonomy" id="148309"/>
    <lineage>
        <taxon>Eukaryota</taxon>
        <taxon>Metazoa</taxon>
        <taxon>Ecdysozoa</taxon>
        <taxon>Nematoda</taxon>
        <taxon>Chromadorea</taxon>
        <taxon>Rhabditida</taxon>
        <taxon>Rhabditina</taxon>
        <taxon>Rhabditomorpha</taxon>
        <taxon>Strongyloidea</taxon>
        <taxon>Metastrongylidae</taxon>
        <taxon>Parelaphostrongylus</taxon>
    </lineage>
</organism>
<dbReference type="GO" id="GO:0016020">
    <property type="term" value="C:membrane"/>
    <property type="evidence" value="ECO:0007669"/>
    <property type="project" value="InterPro"/>
</dbReference>
<protein>
    <recommendedName>
        <fullName evidence="7">4Fe-4S ferredoxin-type domain-containing protein</fullName>
    </recommendedName>
</protein>
<keyword evidence="3" id="KW-0479">Metal-binding</keyword>
<dbReference type="Proteomes" id="UP001196413">
    <property type="component" value="Unassembled WGS sequence"/>
</dbReference>
<evidence type="ECO:0000256" key="5">
    <source>
        <dbReference type="ARBA" id="ARBA00023004"/>
    </source>
</evidence>
<dbReference type="InterPro" id="IPR017896">
    <property type="entry name" value="4Fe4S_Fe-S-bd"/>
</dbReference>
<evidence type="ECO:0000256" key="6">
    <source>
        <dbReference type="ARBA" id="ARBA00023014"/>
    </source>
</evidence>
<dbReference type="GO" id="GO:0032981">
    <property type="term" value="P:mitochondrial respiratory chain complex I assembly"/>
    <property type="evidence" value="ECO:0007669"/>
    <property type="project" value="TreeGrafter"/>
</dbReference>
<evidence type="ECO:0000313" key="8">
    <source>
        <dbReference type="EMBL" id="KAJ1365430.1"/>
    </source>
</evidence>
<dbReference type="GO" id="GO:0006120">
    <property type="term" value="P:mitochondrial electron transport, NADH to ubiquinone"/>
    <property type="evidence" value="ECO:0007669"/>
    <property type="project" value="TreeGrafter"/>
</dbReference>
<evidence type="ECO:0000256" key="2">
    <source>
        <dbReference type="ARBA" id="ARBA00010277"/>
    </source>
</evidence>
<dbReference type="Gene3D" id="3.30.70.3270">
    <property type="match status" value="2"/>
</dbReference>
<keyword evidence="5" id="KW-0408">Iron</keyword>
<dbReference type="GO" id="GO:0051539">
    <property type="term" value="F:4 iron, 4 sulfur cluster binding"/>
    <property type="evidence" value="ECO:0007669"/>
    <property type="project" value="InterPro"/>
</dbReference>